<evidence type="ECO:0000256" key="1">
    <source>
        <dbReference type="ARBA" id="ARBA00004141"/>
    </source>
</evidence>
<feature type="transmembrane region" description="Helical" evidence="6">
    <location>
        <begin position="48"/>
        <end position="67"/>
    </location>
</feature>
<dbReference type="InterPro" id="IPR020846">
    <property type="entry name" value="MFS_dom"/>
</dbReference>
<evidence type="ECO:0000256" key="5">
    <source>
        <dbReference type="ARBA" id="ARBA00023136"/>
    </source>
</evidence>
<keyword evidence="4 6" id="KW-1133">Transmembrane helix</keyword>
<protein>
    <recommendedName>
        <fullName evidence="7">Major facilitator superfamily (MFS) profile domain-containing protein</fullName>
    </recommendedName>
</protein>
<gene>
    <name evidence="8" type="ORF">KUTeg_002525</name>
</gene>
<keyword evidence="3 6" id="KW-0812">Transmembrane</keyword>
<dbReference type="SUPFAM" id="SSF103473">
    <property type="entry name" value="MFS general substrate transporter"/>
    <property type="match status" value="1"/>
</dbReference>
<sequence length="243" mass="26205">MTENEPLLGSKSQIPNIQYETVDNGAGYEESSTESFDLEHKTGQEGRLTCHLVLAIAACILGSPFMFGINNAVINTPAGVIKDFYNTTNFIRNGNYMSDSTLTLLWAITVSIYAIGGMVGGLSAGYFANKYGRKGLLLRNCFITLVAGGLLFFPKLSKSYEMLIVGRFVAGIAAGISTVVGTLYLSEISPIRLRGFSGTFYQLAGTMGVVTSEILGLDKVLGTQELWPYALGRSLDLCYIVNS</sequence>
<dbReference type="InterPro" id="IPR005828">
    <property type="entry name" value="MFS_sugar_transport-like"/>
</dbReference>
<keyword evidence="2" id="KW-0813">Transport</keyword>
<evidence type="ECO:0000256" key="4">
    <source>
        <dbReference type="ARBA" id="ARBA00022989"/>
    </source>
</evidence>
<dbReference type="InterPro" id="IPR005829">
    <property type="entry name" value="Sugar_transporter_CS"/>
</dbReference>
<feature type="domain" description="Major facilitator superfamily (MFS) profile" evidence="7">
    <location>
        <begin position="56"/>
        <end position="243"/>
    </location>
</feature>
<feature type="transmembrane region" description="Helical" evidence="6">
    <location>
        <begin position="136"/>
        <end position="153"/>
    </location>
</feature>
<accession>A0ABQ9FZ20</accession>
<dbReference type="Gene3D" id="1.20.1250.20">
    <property type="entry name" value="MFS general substrate transporter like domains"/>
    <property type="match status" value="1"/>
</dbReference>
<dbReference type="PROSITE" id="PS50850">
    <property type="entry name" value="MFS"/>
    <property type="match status" value="1"/>
</dbReference>
<proteinExistence type="predicted"/>
<organism evidence="8 9">
    <name type="scientific">Tegillarca granosa</name>
    <name type="common">Malaysian cockle</name>
    <name type="synonym">Anadara granosa</name>
    <dbReference type="NCBI Taxonomy" id="220873"/>
    <lineage>
        <taxon>Eukaryota</taxon>
        <taxon>Metazoa</taxon>
        <taxon>Spiralia</taxon>
        <taxon>Lophotrochozoa</taxon>
        <taxon>Mollusca</taxon>
        <taxon>Bivalvia</taxon>
        <taxon>Autobranchia</taxon>
        <taxon>Pteriomorphia</taxon>
        <taxon>Arcoida</taxon>
        <taxon>Arcoidea</taxon>
        <taxon>Arcidae</taxon>
        <taxon>Tegillarca</taxon>
    </lineage>
</organism>
<evidence type="ECO:0000313" key="8">
    <source>
        <dbReference type="EMBL" id="KAJ8320938.1"/>
    </source>
</evidence>
<keyword evidence="5 6" id="KW-0472">Membrane</keyword>
<evidence type="ECO:0000256" key="6">
    <source>
        <dbReference type="SAM" id="Phobius"/>
    </source>
</evidence>
<evidence type="ECO:0000256" key="2">
    <source>
        <dbReference type="ARBA" id="ARBA00022448"/>
    </source>
</evidence>
<name>A0ABQ9FZ20_TEGGR</name>
<dbReference type="Proteomes" id="UP001217089">
    <property type="component" value="Unassembled WGS sequence"/>
</dbReference>
<dbReference type="Pfam" id="PF00083">
    <property type="entry name" value="Sugar_tr"/>
    <property type="match status" value="1"/>
</dbReference>
<evidence type="ECO:0000313" key="9">
    <source>
        <dbReference type="Proteomes" id="UP001217089"/>
    </source>
</evidence>
<dbReference type="PROSITE" id="PS00217">
    <property type="entry name" value="SUGAR_TRANSPORT_2"/>
    <property type="match status" value="1"/>
</dbReference>
<dbReference type="InterPro" id="IPR036259">
    <property type="entry name" value="MFS_trans_sf"/>
</dbReference>
<dbReference type="PANTHER" id="PTHR23503:SF8">
    <property type="entry name" value="FACILITATED GLUCOSE TRANSPORTER PROTEIN 1"/>
    <property type="match status" value="1"/>
</dbReference>
<dbReference type="EMBL" id="JARBDR010000141">
    <property type="protein sequence ID" value="KAJ8320938.1"/>
    <property type="molecule type" value="Genomic_DNA"/>
</dbReference>
<keyword evidence="9" id="KW-1185">Reference proteome</keyword>
<feature type="transmembrane region" description="Helical" evidence="6">
    <location>
        <begin position="165"/>
        <end position="185"/>
    </location>
</feature>
<reference evidence="8 9" key="1">
    <citation type="submission" date="2022-12" db="EMBL/GenBank/DDBJ databases">
        <title>Chromosome-level genome of Tegillarca granosa.</title>
        <authorList>
            <person name="Kim J."/>
        </authorList>
    </citation>
    <scope>NUCLEOTIDE SEQUENCE [LARGE SCALE GENOMIC DNA]</scope>
    <source>
        <strain evidence="8">Teg-2019</strain>
        <tissue evidence="8">Adductor muscle</tissue>
    </source>
</reference>
<evidence type="ECO:0000256" key="3">
    <source>
        <dbReference type="ARBA" id="ARBA00022692"/>
    </source>
</evidence>
<feature type="transmembrane region" description="Helical" evidence="6">
    <location>
        <begin position="104"/>
        <end position="129"/>
    </location>
</feature>
<dbReference type="InterPro" id="IPR045263">
    <property type="entry name" value="GLUT"/>
</dbReference>
<dbReference type="PANTHER" id="PTHR23503">
    <property type="entry name" value="SOLUTE CARRIER FAMILY 2"/>
    <property type="match status" value="1"/>
</dbReference>
<evidence type="ECO:0000259" key="7">
    <source>
        <dbReference type="PROSITE" id="PS50850"/>
    </source>
</evidence>
<comment type="subcellular location">
    <subcellularLocation>
        <location evidence="1">Membrane</location>
        <topology evidence="1">Multi-pass membrane protein</topology>
    </subcellularLocation>
</comment>
<comment type="caution">
    <text evidence="8">The sequence shown here is derived from an EMBL/GenBank/DDBJ whole genome shotgun (WGS) entry which is preliminary data.</text>
</comment>